<reference evidence="1" key="1">
    <citation type="submission" date="2023-08" db="EMBL/GenBank/DDBJ databases">
        <authorList>
            <person name="Alioto T."/>
            <person name="Alioto T."/>
            <person name="Gomez Garrido J."/>
        </authorList>
    </citation>
    <scope>NUCLEOTIDE SEQUENCE</scope>
</reference>
<evidence type="ECO:0000313" key="1">
    <source>
        <dbReference type="EMBL" id="CAJ1078604.1"/>
    </source>
</evidence>
<keyword evidence="2" id="KW-1185">Reference proteome</keyword>
<gene>
    <name evidence="1" type="ORF">XNOV1_A012763</name>
</gene>
<name>A0AAV1GZY5_XYRNO</name>
<feature type="non-terminal residue" evidence="1">
    <location>
        <position position="1"/>
    </location>
</feature>
<dbReference type="EMBL" id="OY660881">
    <property type="protein sequence ID" value="CAJ1078604.1"/>
    <property type="molecule type" value="Genomic_DNA"/>
</dbReference>
<dbReference type="AlphaFoldDB" id="A0AAV1GZY5"/>
<protein>
    <submittedName>
        <fullName evidence="1">Uncharacterized protein</fullName>
    </submittedName>
</protein>
<sequence>YPSVGVGGGSGYSTLLPSATPPMIKAEVEDRGTVDRPDGFFHVDDTLFCGCRGDNTGEGYTA</sequence>
<dbReference type="Proteomes" id="UP001178508">
    <property type="component" value="Chromosome 18"/>
</dbReference>
<evidence type="ECO:0000313" key="2">
    <source>
        <dbReference type="Proteomes" id="UP001178508"/>
    </source>
</evidence>
<organism evidence="1 2">
    <name type="scientific">Xyrichtys novacula</name>
    <name type="common">Pearly razorfish</name>
    <name type="synonym">Hemipteronotus novacula</name>
    <dbReference type="NCBI Taxonomy" id="13765"/>
    <lineage>
        <taxon>Eukaryota</taxon>
        <taxon>Metazoa</taxon>
        <taxon>Chordata</taxon>
        <taxon>Craniata</taxon>
        <taxon>Vertebrata</taxon>
        <taxon>Euteleostomi</taxon>
        <taxon>Actinopterygii</taxon>
        <taxon>Neopterygii</taxon>
        <taxon>Teleostei</taxon>
        <taxon>Neoteleostei</taxon>
        <taxon>Acanthomorphata</taxon>
        <taxon>Eupercaria</taxon>
        <taxon>Labriformes</taxon>
        <taxon>Labridae</taxon>
        <taxon>Xyrichtys</taxon>
    </lineage>
</organism>
<proteinExistence type="predicted"/>
<accession>A0AAV1GZY5</accession>